<reference evidence="1" key="1">
    <citation type="submission" date="2021-01" db="EMBL/GenBank/DDBJ databases">
        <title>Enterococcus.</title>
        <authorList>
            <person name="Du X."/>
            <person name="Wang N."/>
        </authorList>
    </citation>
    <scope>NUCLEOTIDE SEQUENCE [LARGE SCALE GENOMIC DNA]</scope>
    <source>
        <strain evidence="1">T90-2</strain>
    </source>
</reference>
<protein>
    <submittedName>
        <fullName evidence="1">Uncharacterized protein</fullName>
    </submittedName>
</protein>
<sequence length="71" mass="8636">MLPFKKIKEESNLTVISITHDIDEAANANRIFSDAPRTIDKRRNTRKDFFLQEKRLLKWAWIYRFLKKIKK</sequence>
<name>A0A974NZ65_ENTFL</name>
<evidence type="ECO:0000313" key="1">
    <source>
        <dbReference type="EMBL" id="QQV79725.1"/>
    </source>
</evidence>
<dbReference type="EMBL" id="CP068242">
    <property type="protein sequence ID" value="QQV79725.1"/>
    <property type="molecule type" value="Genomic_DNA"/>
</dbReference>
<accession>A0A974NZ65</accession>
<dbReference type="AlphaFoldDB" id="A0A974NZ65"/>
<organism evidence="1">
    <name type="scientific">Enterococcus faecalis</name>
    <name type="common">Streptococcus faecalis</name>
    <dbReference type="NCBI Taxonomy" id="1351"/>
    <lineage>
        <taxon>Bacteria</taxon>
        <taxon>Bacillati</taxon>
        <taxon>Bacillota</taxon>
        <taxon>Bacilli</taxon>
        <taxon>Lactobacillales</taxon>
        <taxon>Enterococcaceae</taxon>
        <taxon>Enterococcus</taxon>
    </lineage>
</organism>
<gene>
    <name evidence="1" type="ORF">JG559_04505</name>
</gene>
<proteinExistence type="predicted"/>